<dbReference type="SUPFAM" id="SSF47616">
    <property type="entry name" value="GST C-terminal domain-like"/>
    <property type="match status" value="1"/>
</dbReference>
<dbReference type="InterPro" id="IPR036282">
    <property type="entry name" value="Glutathione-S-Trfase_C_sf"/>
</dbReference>
<evidence type="ECO:0000259" key="1">
    <source>
        <dbReference type="PROSITE" id="PS50404"/>
    </source>
</evidence>
<organism evidence="3 4">
    <name type="scientific">Komagataeibacter sucrofermentans</name>
    <dbReference type="NCBI Taxonomy" id="1053551"/>
    <lineage>
        <taxon>Bacteria</taxon>
        <taxon>Pseudomonadati</taxon>
        <taxon>Pseudomonadota</taxon>
        <taxon>Alphaproteobacteria</taxon>
        <taxon>Acetobacterales</taxon>
        <taxon>Acetobacteraceae</taxon>
        <taxon>Komagataeibacter</taxon>
    </lineage>
</organism>
<protein>
    <submittedName>
        <fullName evidence="3">Glutathione S-transferase</fullName>
    </submittedName>
</protein>
<evidence type="ECO:0000313" key="4">
    <source>
        <dbReference type="Proteomes" id="UP000247814"/>
    </source>
</evidence>
<name>A0A318QTJ9_9PROT</name>
<dbReference type="Pfam" id="PF13417">
    <property type="entry name" value="GST_N_3"/>
    <property type="match status" value="1"/>
</dbReference>
<sequence length="208" mass="23310">MMTWPVLYSFRRCPYAMRARLALLASETPCTLREVKLAAKPAAMLRASPKGTVPVLVLPDGRVMAESLEIMDWALARHDPLHWRPGTRHDLIARNDGPFKYHLDRYKYATRYQSDALHHRGEALHILHDLEAALHSAPFLHGARPGMTDAAIAPFVRQFVATDPDGFATCALPRVRGWLEAFLATPLFGRAMKRVAPWREGDAPVLVG</sequence>
<dbReference type="SUPFAM" id="SSF52833">
    <property type="entry name" value="Thioredoxin-like"/>
    <property type="match status" value="1"/>
</dbReference>
<keyword evidence="4" id="KW-1185">Reference proteome</keyword>
<dbReference type="GO" id="GO:0016740">
    <property type="term" value="F:transferase activity"/>
    <property type="evidence" value="ECO:0007669"/>
    <property type="project" value="UniProtKB-KW"/>
</dbReference>
<dbReference type="CDD" id="cd03196">
    <property type="entry name" value="GST_C_5"/>
    <property type="match status" value="1"/>
</dbReference>
<proteinExistence type="predicted"/>
<dbReference type="Pfam" id="PF13410">
    <property type="entry name" value="GST_C_2"/>
    <property type="match status" value="1"/>
</dbReference>
<dbReference type="EMBL" id="NKUA01000002">
    <property type="protein sequence ID" value="PYD80652.1"/>
    <property type="molecule type" value="Genomic_DNA"/>
</dbReference>
<feature type="domain" description="GST N-terminal" evidence="1">
    <location>
        <begin position="3"/>
        <end position="82"/>
    </location>
</feature>
<gene>
    <name evidence="3" type="ORF">CFR77_01740</name>
</gene>
<evidence type="ECO:0000259" key="2">
    <source>
        <dbReference type="PROSITE" id="PS50405"/>
    </source>
</evidence>
<dbReference type="Gene3D" id="3.40.30.10">
    <property type="entry name" value="Glutaredoxin"/>
    <property type="match status" value="1"/>
</dbReference>
<dbReference type="PANTHER" id="PTHR43968:SF6">
    <property type="entry name" value="GLUTATHIONE S-TRANSFERASE OMEGA"/>
    <property type="match status" value="1"/>
</dbReference>
<keyword evidence="3" id="KW-0808">Transferase</keyword>
<dbReference type="Gene3D" id="1.20.1050.10">
    <property type="match status" value="1"/>
</dbReference>
<dbReference type="Proteomes" id="UP000247814">
    <property type="component" value="Unassembled WGS sequence"/>
</dbReference>
<dbReference type="InterPro" id="IPR004045">
    <property type="entry name" value="Glutathione_S-Trfase_N"/>
</dbReference>
<comment type="caution">
    <text evidence="3">The sequence shown here is derived from an EMBL/GenBank/DDBJ whole genome shotgun (WGS) entry which is preliminary data.</text>
</comment>
<accession>A0A318QTJ9</accession>
<evidence type="ECO:0000313" key="3">
    <source>
        <dbReference type="EMBL" id="PYD80652.1"/>
    </source>
</evidence>
<dbReference type="PANTHER" id="PTHR43968">
    <property type="match status" value="1"/>
</dbReference>
<dbReference type="OrthoDB" id="9813092at2"/>
<dbReference type="PROSITE" id="PS50404">
    <property type="entry name" value="GST_NTER"/>
    <property type="match status" value="1"/>
</dbReference>
<dbReference type="InterPro" id="IPR050983">
    <property type="entry name" value="GST_Omega/HSP26"/>
</dbReference>
<dbReference type="GO" id="GO:0005737">
    <property type="term" value="C:cytoplasm"/>
    <property type="evidence" value="ECO:0007669"/>
    <property type="project" value="TreeGrafter"/>
</dbReference>
<dbReference type="AlphaFoldDB" id="A0A318QTJ9"/>
<dbReference type="PROSITE" id="PS50405">
    <property type="entry name" value="GST_CTER"/>
    <property type="match status" value="1"/>
</dbReference>
<dbReference type="InterPro" id="IPR010987">
    <property type="entry name" value="Glutathione-S-Trfase_C-like"/>
</dbReference>
<reference evidence="3 4" key="1">
    <citation type="submission" date="2017-07" db="EMBL/GenBank/DDBJ databases">
        <title>A draft genome sequence of Komagataeibacter sucrofermentans LMG 18788.</title>
        <authorList>
            <person name="Skraban J."/>
            <person name="Cleenwerck I."/>
            <person name="Vandamme P."/>
            <person name="Trcek J."/>
        </authorList>
    </citation>
    <scope>NUCLEOTIDE SEQUENCE [LARGE SCALE GENOMIC DNA]</scope>
    <source>
        <strain evidence="3 4">LMG 18788</strain>
    </source>
</reference>
<feature type="domain" description="GST C-terminal" evidence="2">
    <location>
        <begin position="60"/>
        <end position="205"/>
    </location>
</feature>
<dbReference type="InterPro" id="IPR036249">
    <property type="entry name" value="Thioredoxin-like_sf"/>
</dbReference>